<dbReference type="Gene3D" id="3.40.50.1000">
    <property type="entry name" value="HAD superfamily/HAD-like"/>
    <property type="match status" value="1"/>
</dbReference>
<dbReference type="NCBIfam" id="TIGR01656">
    <property type="entry name" value="Histidinol-ppas"/>
    <property type="match status" value="1"/>
</dbReference>
<dbReference type="InterPro" id="IPR005835">
    <property type="entry name" value="NTP_transferase_dom"/>
</dbReference>
<dbReference type="Pfam" id="PF00483">
    <property type="entry name" value="NTP_transferase"/>
    <property type="match status" value="1"/>
</dbReference>
<dbReference type="PANTHER" id="PTHR42891">
    <property type="entry name" value="D-GLYCERO-BETA-D-MANNO-HEPTOSE-1,7-BISPHOSPHATE 7-PHOSPHATASE"/>
    <property type="match status" value="1"/>
</dbReference>
<keyword evidence="4" id="KW-0479">Metal-binding</keyword>
<keyword evidence="6" id="KW-0119">Carbohydrate metabolism</keyword>
<dbReference type="GO" id="GO:0005975">
    <property type="term" value="P:carbohydrate metabolic process"/>
    <property type="evidence" value="ECO:0007669"/>
    <property type="project" value="InterPro"/>
</dbReference>
<evidence type="ECO:0000256" key="1">
    <source>
        <dbReference type="ARBA" id="ARBA00004496"/>
    </source>
</evidence>
<keyword evidence="3" id="KW-0963">Cytoplasm</keyword>
<dbReference type="AlphaFoldDB" id="A0A2T0XI61"/>
<dbReference type="CDD" id="cd07503">
    <property type="entry name" value="HAD_HisB-N"/>
    <property type="match status" value="1"/>
</dbReference>
<feature type="domain" description="Nucleotidyl transferase" evidence="8">
    <location>
        <begin position="4"/>
        <end position="228"/>
    </location>
</feature>
<dbReference type="SUPFAM" id="SSF53448">
    <property type="entry name" value="Nucleotide-diphospho-sugar transferases"/>
    <property type="match status" value="1"/>
</dbReference>
<dbReference type="NCBIfam" id="TIGR01662">
    <property type="entry name" value="HAD-SF-IIIA"/>
    <property type="match status" value="1"/>
</dbReference>
<comment type="similarity">
    <text evidence="2">Belongs to the GmhB family.</text>
</comment>
<dbReference type="Gene3D" id="3.90.550.10">
    <property type="entry name" value="Spore Coat Polysaccharide Biosynthesis Protein SpsA, Chain A"/>
    <property type="match status" value="1"/>
</dbReference>
<dbReference type="InterPro" id="IPR006543">
    <property type="entry name" value="Histidinol-phos"/>
</dbReference>
<comment type="subcellular location">
    <subcellularLocation>
        <location evidence="1">Cytoplasm</location>
    </subcellularLocation>
</comment>
<evidence type="ECO:0000256" key="7">
    <source>
        <dbReference type="ARBA" id="ARBA00031828"/>
    </source>
</evidence>
<evidence type="ECO:0000313" key="9">
    <source>
        <dbReference type="EMBL" id="PRY98644.1"/>
    </source>
</evidence>
<dbReference type="Gene3D" id="3.40.50.300">
    <property type="entry name" value="P-loop containing nucleotide triphosphate hydrolases"/>
    <property type="match status" value="1"/>
</dbReference>
<dbReference type="PANTHER" id="PTHR42891:SF1">
    <property type="entry name" value="D-GLYCERO-BETA-D-MANNO-HEPTOSE-1,7-BISPHOSPHATE 7-PHOSPHATASE"/>
    <property type="match status" value="1"/>
</dbReference>
<proteinExistence type="inferred from homology"/>
<dbReference type="EMBL" id="PVTV01000012">
    <property type="protein sequence ID" value="PRY98644.1"/>
    <property type="molecule type" value="Genomic_DNA"/>
</dbReference>
<evidence type="ECO:0000256" key="4">
    <source>
        <dbReference type="ARBA" id="ARBA00022723"/>
    </source>
</evidence>
<dbReference type="GO" id="GO:0005737">
    <property type="term" value="C:cytoplasm"/>
    <property type="evidence" value="ECO:0007669"/>
    <property type="project" value="UniProtKB-SubCell"/>
</dbReference>
<evidence type="ECO:0000256" key="5">
    <source>
        <dbReference type="ARBA" id="ARBA00022801"/>
    </source>
</evidence>
<dbReference type="GO" id="GO:0046872">
    <property type="term" value="F:metal ion binding"/>
    <property type="evidence" value="ECO:0007669"/>
    <property type="project" value="UniProtKB-KW"/>
</dbReference>
<sequence>MRQVVILAGGKGTRLKDRLGDLPKPLIDVCGTPLLEHQILLAKRYGFNRVLVLVNHKAQQIVDFCLSKDNWGIEVQCIDDQVPLGTAGAVLNVFGQLEDQFLVMYGDTMMDVDLSRFCRAHASSQTTGATLFLHPNDHPQDSDLVEVNGSNVITQFHPYPHQADTYYPNLVNAALYCMSKAALLPYRHRGQVELDFGKHLFPQMIRDGIILRGYNSPEYIKDCGTPDRIDKVRIDFSKGKITNASLANKQAAIFLDRDGTIIEQVDQLNSLDQVSLLDGAATAIRRFNREGYKTCVVTNQPVIARGECSVEQLTQIHYKMETLLGREAAYLDRIYYCPHHPDKGFAGERADLKLVCQCRKPATGMITRAVVDLNVDLEKSWMIGDTSTDIELAKRSGLKSILVETGYAGRDGKHPANADFVVLSLAEAATLVLDIYPSVVDKYLDELASLQPGALVMIGGQSRSGKSTFANILKLALLGLGRQSHVISTDRWILSEADRGDGVLARHAMTELNEALTSLQSMTTQLKQISLPRYLKHQRLHQKNAEQFEIQPEDIVIVEGVVALATDAAKDANKRFYVDTDEAERRARVINEYCLRGYTAEEAETVYLDRLQDEVPVIAALEHDAIKVKLPLTA</sequence>
<keyword evidence="10" id="KW-1185">Reference proteome</keyword>
<evidence type="ECO:0000256" key="6">
    <source>
        <dbReference type="ARBA" id="ARBA00023277"/>
    </source>
</evidence>
<comment type="caution">
    <text evidence="9">The sequence shown here is derived from an EMBL/GenBank/DDBJ whole genome shotgun (WGS) entry which is preliminary data.</text>
</comment>
<dbReference type="Pfam" id="PF13242">
    <property type="entry name" value="Hydrolase_like"/>
    <property type="match status" value="1"/>
</dbReference>
<dbReference type="InterPro" id="IPR004446">
    <property type="entry name" value="Heptose_bisP_phosphatase"/>
</dbReference>
<dbReference type="CDD" id="cd04181">
    <property type="entry name" value="NTP_transferase"/>
    <property type="match status" value="1"/>
</dbReference>
<keyword evidence="5" id="KW-0378">Hydrolase</keyword>
<dbReference type="SUPFAM" id="SSF52540">
    <property type="entry name" value="P-loop containing nucleoside triphosphate hydrolases"/>
    <property type="match status" value="1"/>
</dbReference>
<dbReference type="InterPro" id="IPR027417">
    <property type="entry name" value="P-loop_NTPase"/>
</dbReference>
<name>A0A2T0XI61_9BURK</name>
<dbReference type="InterPro" id="IPR006549">
    <property type="entry name" value="HAD-SF_hydro_IIIA"/>
</dbReference>
<gene>
    <name evidence="9" type="ORF">BCM14_1477</name>
</gene>
<evidence type="ECO:0000256" key="2">
    <source>
        <dbReference type="ARBA" id="ARBA00005628"/>
    </source>
</evidence>
<organism evidence="9 10">
    <name type="scientific">Jezberella montanilacus</name>
    <dbReference type="NCBI Taxonomy" id="323426"/>
    <lineage>
        <taxon>Bacteria</taxon>
        <taxon>Pseudomonadati</taxon>
        <taxon>Pseudomonadota</taxon>
        <taxon>Betaproteobacteria</taxon>
        <taxon>Burkholderiales</taxon>
        <taxon>Alcaligenaceae</taxon>
        <taxon>Jezberella</taxon>
    </lineage>
</organism>
<dbReference type="RefSeq" id="WP_106227326.1">
    <property type="nucleotide sequence ID" value="NZ_PVTV01000012.1"/>
</dbReference>
<evidence type="ECO:0000313" key="10">
    <source>
        <dbReference type="Proteomes" id="UP000238308"/>
    </source>
</evidence>
<reference evidence="9 10" key="1">
    <citation type="submission" date="2018-03" db="EMBL/GenBank/DDBJ databases">
        <title>Genomic Encyclopedia of Type Strains, Phase III (KMG-III): the genomes of soil and plant-associated and newly described type strains.</title>
        <authorList>
            <person name="Whitman W."/>
        </authorList>
    </citation>
    <scope>NUCLEOTIDE SEQUENCE [LARGE SCALE GENOMIC DNA]</scope>
    <source>
        <strain evidence="9 10">MWH-P2sevCIIIb</strain>
    </source>
</reference>
<dbReference type="InterPro" id="IPR029044">
    <property type="entry name" value="Nucleotide-diphossugar_trans"/>
</dbReference>
<dbReference type="InterPro" id="IPR036412">
    <property type="entry name" value="HAD-like_sf"/>
</dbReference>
<evidence type="ECO:0000256" key="3">
    <source>
        <dbReference type="ARBA" id="ARBA00022490"/>
    </source>
</evidence>
<evidence type="ECO:0000259" key="8">
    <source>
        <dbReference type="Pfam" id="PF00483"/>
    </source>
</evidence>
<dbReference type="SUPFAM" id="SSF56784">
    <property type="entry name" value="HAD-like"/>
    <property type="match status" value="1"/>
</dbReference>
<protein>
    <recommendedName>
        <fullName evidence="7">D,D-heptose 1,7-bisphosphate phosphatase</fullName>
    </recommendedName>
</protein>
<dbReference type="InterPro" id="IPR023214">
    <property type="entry name" value="HAD_sf"/>
</dbReference>
<accession>A0A2T0XI61</accession>
<dbReference type="OrthoDB" id="9788272at2"/>
<dbReference type="Proteomes" id="UP000238308">
    <property type="component" value="Unassembled WGS sequence"/>
</dbReference>
<dbReference type="GO" id="GO:0016791">
    <property type="term" value="F:phosphatase activity"/>
    <property type="evidence" value="ECO:0007669"/>
    <property type="project" value="InterPro"/>
</dbReference>